<protein>
    <recommendedName>
        <fullName evidence="5 6">Small ribosomal subunit protein bS6</fullName>
    </recommendedName>
</protein>
<dbReference type="InterPro" id="IPR000529">
    <property type="entry name" value="Ribosomal_bS6"/>
</dbReference>
<evidence type="ECO:0000313" key="8">
    <source>
        <dbReference type="Proteomes" id="UP000236735"/>
    </source>
</evidence>
<dbReference type="GO" id="GO:0005737">
    <property type="term" value="C:cytoplasm"/>
    <property type="evidence" value="ECO:0007669"/>
    <property type="project" value="UniProtKB-ARBA"/>
</dbReference>
<keyword evidence="3 6" id="KW-0687">Ribonucleoprotein</keyword>
<evidence type="ECO:0000256" key="4">
    <source>
        <dbReference type="ARBA" id="ARBA00035104"/>
    </source>
</evidence>
<organism evidence="7 8">
    <name type="scientific">Xylanibacter ruminicola</name>
    <name type="common">Prevotella ruminicola</name>
    <dbReference type="NCBI Taxonomy" id="839"/>
    <lineage>
        <taxon>Bacteria</taxon>
        <taxon>Pseudomonadati</taxon>
        <taxon>Bacteroidota</taxon>
        <taxon>Bacteroidia</taxon>
        <taxon>Bacteroidales</taxon>
        <taxon>Prevotellaceae</taxon>
        <taxon>Xylanibacter</taxon>
    </lineage>
</organism>
<dbReference type="PANTHER" id="PTHR21011:SF1">
    <property type="entry name" value="SMALL RIBOSOMAL SUBUNIT PROTEIN BS6M"/>
    <property type="match status" value="1"/>
</dbReference>
<comment type="similarity">
    <text evidence="1 6">Belongs to the bacterial ribosomal protein bS6 family.</text>
</comment>
<dbReference type="NCBIfam" id="TIGR00166">
    <property type="entry name" value="S6"/>
    <property type="match status" value="1"/>
</dbReference>
<dbReference type="EMBL" id="FNUV01000006">
    <property type="protein sequence ID" value="SEG00595.1"/>
    <property type="molecule type" value="Genomic_DNA"/>
</dbReference>
<reference evidence="7 8" key="1">
    <citation type="submission" date="2016-10" db="EMBL/GenBank/DDBJ databases">
        <authorList>
            <person name="de Groot N.N."/>
        </authorList>
    </citation>
    <scope>NUCLEOTIDE SEQUENCE [LARGE SCALE GENOMIC DNA]</scope>
    <source>
        <strain evidence="7 8">AR32</strain>
    </source>
</reference>
<evidence type="ECO:0000313" key="7">
    <source>
        <dbReference type="EMBL" id="SEG00595.1"/>
    </source>
</evidence>
<gene>
    <name evidence="6" type="primary">rpsF</name>
    <name evidence="7" type="ORF">SAMN05216354_2441</name>
</gene>
<dbReference type="GO" id="GO:0003735">
    <property type="term" value="F:structural constituent of ribosome"/>
    <property type="evidence" value="ECO:0007669"/>
    <property type="project" value="InterPro"/>
</dbReference>
<keyword evidence="6" id="KW-0694">RNA-binding</keyword>
<dbReference type="CDD" id="cd00473">
    <property type="entry name" value="bS6"/>
    <property type="match status" value="1"/>
</dbReference>
<dbReference type="PANTHER" id="PTHR21011">
    <property type="entry name" value="MITOCHONDRIAL 28S RIBOSOMAL PROTEIN S6"/>
    <property type="match status" value="1"/>
</dbReference>
<accession>A0A1H5WMR4</accession>
<keyword evidence="6" id="KW-0699">rRNA-binding</keyword>
<dbReference type="InterPro" id="IPR014717">
    <property type="entry name" value="Transl_elong_EF1B/ribsomal_bS6"/>
</dbReference>
<dbReference type="RefSeq" id="WP_036910923.1">
    <property type="nucleotide sequence ID" value="NZ_FNUV01000006.1"/>
</dbReference>
<dbReference type="InterPro" id="IPR035980">
    <property type="entry name" value="Ribosomal_bS6_sf"/>
</dbReference>
<evidence type="ECO:0000256" key="1">
    <source>
        <dbReference type="ARBA" id="ARBA00009512"/>
    </source>
</evidence>
<dbReference type="GO" id="GO:0006412">
    <property type="term" value="P:translation"/>
    <property type="evidence" value="ECO:0007669"/>
    <property type="project" value="UniProtKB-UniRule"/>
</dbReference>
<dbReference type="AlphaFoldDB" id="A0A1H5WMR4"/>
<dbReference type="Gene3D" id="3.30.70.60">
    <property type="match status" value="1"/>
</dbReference>
<evidence type="ECO:0000256" key="2">
    <source>
        <dbReference type="ARBA" id="ARBA00022980"/>
    </source>
</evidence>
<name>A0A1H5WMR4_XYLRU</name>
<dbReference type="SUPFAM" id="SSF54995">
    <property type="entry name" value="Ribosomal protein S6"/>
    <property type="match status" value="1"/>
</dbReference>
<dbReference type="GO" id="GO:0005840">
    <property type="term" value="C:ribosome"/>
    <property type="evidence" value="ECO:0007669"/>
    <property type="project" value="UniProtKB-KW"/>
</dbReference>
<dbReference type="Pfam" id="PF01250">
    <property type="entry name" value="Ribosomal_S6"/>
    <property type="match status" value="1"/>
</dbReference>
<dbReference type="HAMAP" id="MF_00360">
    <property type="entry name" value="Ribosomal_bS6"/>
    <property type="match status" value="1"/>
</dbReference>
<evidence type="ECO:0000256" key="6">
    <source>
        <dbReference type="HAMAP-Rule" id="MF_00360"/>
    </source>
</evidence>
<dbReference type="GO" id="GO:1990904">
    <property type="term" value="C:ribonucleoprotein complex"/>
    <property type="evidence" value="ECO:0007669"/>
    <property type="project" value="UniProtKB-KW"/>
</dbReference>
<dbReference type="Proteomes" id="UP000236735">
    <property type="component" value="Unassembled WGS sequence"/>
</dbReference>
<dbReference type="InterPro" id="IPR020814">
    <property type="entry name" value="Ribosomal_S6_plastid/chlpt"/>
</dbReference>
<comment type="function">
    <text evidence="4 6">Binds together with bS18 to 16S ribosomal RNA.</text>
</comment>
<keyword evidence="2 6" id="KW-0689">Ribosomal protein</keyword>
<evidence type="ECO:0000256" key="3">
    <source>
        <dbReference type="ARBA" id="ARBA00023274"/>
    </source>
</evidence>
<sequence>MNQYETVFILTPVLSDEQMKETAAKFKKVLTDKGAEIISEEAWGLKKMAYAIQKKSTGFYCLVEFKAEPEVIKTLETAFRRDEKVIRFQTVKLDKYAVEYAEKRRAKLGKKEEA</sequence>
<proteinExistence type="inferred from homology"/>
<evidence type="ECO:0000256" key="5">
    <source>
        <dbReference type="ARBA" id="ARBA00035294"/>
    </source>
</evidence>
<dbReference type="GO" id="GO:0070181">
    <property type="term" value="F:small ribosomal subunit rRNA binding"/>
    <property type="evidence" value="ECO:0007669"/>
    <property type="project" value="TreeGrafter"/>
</dbReference>